<evidence type="ECO:0000256" key="12">
    <source>
        <dbReference type="ARBA" id="ARBA00023211"/>
    </source>
</evidence>
<evidence type="ECO:0000313" key="17">
    <source>
        <dbReference type="Proteomes" id="UP000237000"/>
    </source>
</evidence>
<keyword evidence="8" id="KW-0735">Signal-anchor</keyword>
<evidence type="ECO:0000256" key="7">
    <source>
        <dbReference type="ARBA" id="ARBA00022692"/>
    </source>
</evidence>
<accession>A0A2P5E9X7</accession>
<dbReference type="FunFam" id="2.60.120.200:FF:000071">
    <property type="entry name" value="Hydroxyproline O-galactosyltransferase GALT2"/>
    <property type="match status" value="1"/>
</dbReference>
<comment type="caution">
    <text evidence="16">The sequence shown here is derived from an EMBL/GenBank/DDBJ whole genome shotgun (WGS) entry which is preliminary data.</text>
</comment>
<dbReference type="PANTHER" id="PTHR11214:SF212">
    <property type="entry name" value="HYDROXYPROLINE O-GALACTOSYLTRANSFERASE GALT2"/>
    <property type="match status" value="1"/>
</dbReference>
<dbReference type="PANTHER" id="PTHR11214">
    <property type="entry name" value="BETA-1,3-N-ACETYLGLUCOSAMINYLTRANSFERASE"/>
    <property type="match status" value="1"/>
</dbReference>
<dbReference type="FunCoup" id="A0A2P5E9X7">
    <property type="interactions" value="994"/>
</dbReference>
<dbReference type="InterPro" id="IPR002659">
    <property type="entry name" value="Glyco_trans_31"/>
</dbReference>
<evidence type="ECO:0000256" key="1">
    <source>
        <dbReference type="ARBA" id="ARBA00001936"/>
    </source>
</evidence>
<protein>
    <submittedName>
        <fullName evidence="16">Glycosyl transferase</fullName>
    </submittedName>
</protein>
<evidence type="ECO:0000256" key="2">
    <source>
        <dbReference type="ARBA" id="ARBA00004323"/>
    </source>
</evidence>
<dbReference type="FunFam" id="2.60.120.200:FF:000147">
    <property type="entry name" value="Hydroxyproline O-galactosyltransferase GALT2"/>
    <property type="match status" value="1"/>
</dbReference>
<feature type="transmembrane region" description="Helical" evidence="14">
    <location>
        <begin position="16"/>
        <end position="35"/>
    </location>
</feature>
<dbReference type="Pfam" id="PF00337">
    <property type="entry name" value="Gal-bind_lectin"/>
    <property type="match status" value="1"/>
</dbReference>
<comment type="similarity">
    <text evidence="4">Belongs to the glycosyltransferase 31 family.</text>
</comment>
<dbReference type="InterPro" id="IPR001079">
    <property type="entry name" value="Galectin_CRD"/>
</dbReference>
<evidence type="ECO:0000256" key="3">
    <source>
        <dbReference type="ARBA" id="ARBA00004922"/>
    </source>
</evidence>
<organism evidence="16 17">
    <name type="scientific">Trema orientale</name>
    <name type="common">Charcoal tree</name>
    <name type="synonym">Celtis orientalis</name>
    <dbReference type="NCBI Taxonomy" id="63057"/>
    <lineage>
        <taxon>Eukaryota</taxon>
        <taxon>Viridiplantae</taxon>
        <taxon>Streptophyta</taxon>
        <taxon>Embryophyta</taxon>
        <taxon>Tracheophyta</taxon>
        <taxon>Spermatophyta</taxon>
        <taxon>Magnoliopsida</taxon>
        <taxon>eudicotyledons</taxon>
        <taxon>Gunneridae</taxon>
        <taxon>Pentapetalae</taxon>
        <taxon>rosids</taxon>
        <taxon>fabids</taxon>
        <taxon>Rosales</taxon>
        <taxon>Cannabaceae</taxon>
        <taxon>Trema</taxon>
    </lineage>
</organism>
<feature type="domain" description="Galectin" evidence="15">
    <location>
        <begin position="193"/>
        <end position="404"/>
    </location>
</feature>
<sequence>MKRPKGEPPVSRRFRLLHLLLGVAALYLIFISVKFPQFLESSAVLRADDSYIELDGTNVGNSEDADLNKPFFSSVYKDTFHRKLEDNRNQYAPVRPSKEPLEEGRNGSVPIRPLQHRYGRITGEILRRRNRTNDLSMLERMADEAWTLGLKAWGELDKLDGREAAETSVVEGKPESCPSWLSVSGEELASGDRLMFLPCGLAAGSSITVVGTPHYAHQEFVPQLAKLRRGDALVMVSQFMIELQGLKAVDGEDPPKILHLNPRLKGDWSQRPILEHNTCYRMQWGTAQRCDGLASKGDEDMLVDGYRRCEKWMRNDVADSKESKTTSWFKRFIGREQKPEVTWPFPFVEGRLFILTIRAGVEGYHISVGGRHVTSFPYRTGFTLEDATGLAIKGEVDIHSVYATSLPASHPSFSPQRALEMSEKWKARPLPKSPIQVFIGVLSATNHFAERMAVRKTWMQSSAIKSSRVVVRFFVALDIIHETSFNMRVGYWNRLENSDLEGYMAIASTRAKELIIEECYRVYKEPNSLNSLVCSINQNPRKEVNLMMKKEAAYFGDIVILPFMDRYELVVLKTIAICEFGVQNVSAAYIMKCDDDTFIRVDTVLKEIEGIPPRRSLYMGNLNLLHRPLRSGKWAVTYEEWPEEVYPPYANGPGYIISSDIAKFIVSQHGNRSLRLFKMEDVSMGMWVEQFNSSIAAVQYSHNWKFCQYGCLVDYYTAHYQSPRQMICLWDKLARGRAHCCNFR</sequence>
<dbReference type="SUPFAM" id="SSF49899">
    <property type="entry name" value="Concanavalin A-like lectins/glucanases"/>
    <property type="match status" value="1"/>
</dbReference>
<evidence type="ECO:0000256" key="11">
    <source>
        <dbReference type="ARBA" id="ARBA00023136"/>
    </source>
</evidence>
<evidence type="ECO:0000256" key="10">
    <source>
        <dbReference type="ARBA" id="ARBA00023034"/>
    </source>
</evidence>
<dbReference type="AlphaFoldDB" id="A0A2P5E9X7"/>
<evidence type="ECO:0000256" key="14">
    <source>
        <dbReference type="SAM" id="Phobius"/>
    </source>
</evidence>
<keyword evidence="7 14" id="KW-0812">Transmembrane</keyword>
<evidence type="ECO:0000256" key="8">
    <source>
        <dbReference type="ARBA" id="ARBA00022968"/>
    </source>
</evidence>
<dbReference type="InterPro" id="IPR013320">
    <property type="entry name" value="ConA-like_dom_sf"/>
</dbReference>
<dbReference type="InParanoid" id="A0A2P5E9X7"/>
<gene>
    <name evidence="16" type="ORF">TorRG33x02_218260</name>
</gene>
<evidence type="ECO:0000256" key="9">
    <source>
        <dbReference type="ARBA" id="ARBA00022989"/>
    </source>
</evidence>
<dbReference type="Gene3D" id="3.90.550.50">
    <property type="match status" value="1"/>
</dbReference>
<comment type="subcellular location">
    <subcellularLocation>
        <location evidence="2">Golgi apparatus membrane</location>
        <topology evidence="2">Single-pass type II membrane protein</topology>
    </subcellularLocation>
</comment>
<evidence type="ECO:0000256" key="5">
    <source>
        <dbReference type="ARBA" id="ARBA00022676"/>
    </source>
</evidence>
<feature type="region of interest" description="Disordered" evidence="13">
    <location>
        <begin position="87"/>
        <end position="109"/>
    </location>
</feature>
<evidence type="ECO:0000313" key="16">
    <source>
        <dbReference type="EMBL" id="PON82331.1"/>
    </source>
</evidence>
<dbReference type="CDD" id="cd00070">
    <property type="entry name" value="GLECT"/>
    <property type="match status" value="1"/>
</dbReference>
<keyword evidence="11 14" id="KW-0472">Membrane</keyword>
<keyword evidence="5" id="KW-0328">Glycosyltransferase</keyword>
<evidence type="ECO:0000256" key="6">
    <source>
        <dbReference type="ARBA" id="ARBA00022679"/>
    </source>
</evidence>
<keyword evidence="12" id="KW-0464">Manganese</keyword>
<dbReference type="Proteomes" id="UP000237000">
    <property type="component" value="Unassembled WGS sequence"/>
</dbReference>
<comment type="pathway">
    <text evidence="3">Protein modification; protein glycosylation.</text>
</comment>
<comment type="cofactor">
    <cofactor evidence="1">
        <name>Mn(2+)</name>
        <dbReference type="ChEBI" id="CHEBI:29035"/>
    </cofactor>
</comment>
<dbReference type="UniPathway" id="UPA00378"/>
<keyword evidence="17" id="KW-1185">Reference proteome</keyword>
<dbReference type="EMBL" id="JXTC01000196">
    <property type="protein sequence ID" value="PON82331.1"/>
    <property type="molecule type" value="Genomic_DNA"/>
</dbReference>
<proteinExistence type="inferred from homology"/>
<keyword evidence="6 16" id="KW-0808">Transferase</keyword>
<dbReference type="SMART" id="SM00908">
    <property type="entry name" value="Gal-bind_lectin"/>
    <property type="match status" value="1"/>
</dbReference>
<dbReference type="GO" id="GO:1901137">
    <property type="term" value="P:carbohydrate derivative biosynthetic process"/>
    <property type="evidence" value="ECO:0007669"/>
    <property type="project" value="UniProtKB-ARBA"/>
</dbReference>
<dbReference type="Gene3D" id="2.60.120.200">
    <property type="match status" value="2"/>
</dbReference>
<dbReference type="STRING" id="63057.A0A2P5E9X7"/>
<name>A0A2P5E9X7_TREOI</name>
<dbReference type="Pfam" id="PF01762">
    <property type="entry name" value="Galactosyl_T"/>
    <property type="match status" value="1"/>
</dbReference>
<dbReference type="PROSITE" id="PS51304">
    <property type="entry name" value="GALECTIN"/>
    <property type="match status" value="1"/>
</dbReference>
<keyword evidence="9 14" id="KW-1133">Transmembrane helix</keyword>
<keyword evidence="10" id="KW-0333">Golgi apparatus</keyword>
<evidence type="ECO:0000256" key="4">
    <source>
        <dbReference type="ARBA" id="ARBA00008661"/>
    </source>
</evidence>
<dbReference type="GO" id="GO:0030246">
    <property type="term" value="F:carbohydrate binding"/>
    <property type="evidence" value="ECO:0007669"/>
    <property type="project" value="InterPro"/>
</dbReference>
<dbReference type="GO" id="GO:0000139">
    <property type="term" value="C:Golgi membrane"/>
    <property type="evidence" value="ECO:0007669"/>
    <property type="project" value="UniProtKB-SubCell"/>
</dbReference>
<evidence type="ECO:0000256" key="13">
    <source>
        <dbReference type="SAM" id="MobiDB-lite"/>
    </source>
</evidence>
<dbReference type="OrthoDB" id="2139606at2759"/>
<evidence type="ECO:0000259" key="15">
    <source>
        <dbReference type="PROSITE" id="PS51304"/>
    </source>
</evidence>
<reference evidence="17" key="1">
    <citation type="submission" date="2016-06" db="EMBL/GenBank/DDBJ databases">
        <title>Parallel loss of symbiosis genes in relatives of nitrogen-fixing non-legume Parasponia.</title>
        <authorList>
            <person name="Van Velzen R."/>
            <person name="Holmer R."/>
            <person name="Bu F."/>
            <person name="Rutten L."/>
            <person name="Van Zeijl A."/>
            <person name="Liu W."/>
            <person name="Santuari L."/>
            <person name="Cao Q."/>
            <person name="Sharma T."/>
            <person name="Shen D."/>
            <person name="Roswanjaya Y."/>
            <person name="Wardhani T."/>
            <person name="Kalhor M.S."/>
            <person name="Jansen J."/>
            <person name="Van den Hoogen J."/>
            <person name="Gungor B."/>
            <person name="Hartog M."/>
            <person name="Hontelez J."/>
            <person name="Verver J."/>
            <person name="Yang W.-C."/>
            <person name="Schijlen E."/>
            <person name="Repin R."/>
            <person name="Schilthuizen M."/>
            <person name="Schranz E."/>
            <person name="Heidstra R."/>
            <person name="Miyata K."/>
            <person name="Fedorova E."/>
            <person name="Kohlen W."/>
            <person name="Bisseling T."/>
            <person name="Smit S."/>
            <person name="Geurts R."/>
        </authorList>
    </citation>
    <scope>NUCLEOTIDE SEQUENCE [LARGE SCALE GENOMIC DNA]</scope>
    <source>
        <strain evidence="17">cv. RG33-2</strain>
    </source>
</reference>
<feature type="compositionally biased region" description="Basic and acidic residues" evidence="13">
    <location>
        <begin position="96"/>
        <end position="105"/>
    </location>
</feature>
<dbReference type="GO" id="GO:1990714">
    <property type="term" value="F:hydroxyproline O-galactosyltransferase activity"/>
    <property type="evidence" value="ECO:0007669"/>
    <property type="project" value="TreeGrafter"/>
</dbReference>